<dbReference type="AlphaFoldDB" id="A0A1Q3AK00"/>
<dbReference type="InterPro" id="IPR036047">
    <property type="entry name" value="F-box-like_dom_sf"/>
</dbReference>
<dbReference type="PROSITE" id="PS50330">
    <property type="entry name" value="UIM"/>
    <property type="match status" value="2"/>
</dbReference>
<dbReference type="InterPro" id="IPR052301">
    <property type="entry name" value="SCF_F-box/WD-repeat"/>
</dbReference>
<dbReference type="Proteomes" id="UP000187013">
    <property type="component" value="Unassembled WGS sequence"/>
</dbReference>
<dbReference type="Gene3D" id="2.130.10.10">
    <property type="entry name" value="YVTN repeat-like/Quinoprotein amine dehydrogenase"/>
    <property type="match status" value="1"/>
</dbReference>
<dbReference type="InterPro" id="IPR003903">
    <property type="entry name" value="UIM_dom"/>
</dbReference>
<gene>
    <name evidence="3" type="ORF">ZYGR_0AZ02580</name>
</gene>
<evidence type="ECO:0000313" key="3">
    <source>
        <dbReference type="EMBL" id="GAV56086.1"/>
    </source>
</evidence>
<feature type="region of interest" description="Disordered" evidence="1">
    <location>
        <begin position="525"/>
        <end position="639"/>
    </location>
</feature>
<dbReference type="SMART" id="SM00256">
    <property type="entry name" value="FBOX"/>
    <property type="match status" value="1"/>
</dbReference>
<dbReference type="PANTHER" id="PTHR14381">
    <property type="entry name" value="DACTYLIN"/>
    <property type="match status" value="1"/>
</dbReference>
<evidence type="ECO:0000313" key="4">
    <source>
        <dbReference type="Proteomes" id="UP000187013"/>
    </source>
</evidence>
<accession>A0A1Q3AK00</accession>
<dbReference type="GO" id="GO:0019005">
    <property type="term" value="C:SCF ubiquitin ligase complex"/>
    <property type="evidence" value="ECO:0007669"/>
    <property type="project" value="TreeGrafter"/>
</dbReference>
<dbReference type="SMART" id="SM00726">
    <property type="entry name" value="UIM"/>
    <property type="match status" value="4"/>
</dbReference>
<protein>
    <recommendedName>
        <fullName evidence="2">F-box domain-containing protein</fullName>
    </recommendedName>
</protein>
<proteinExistence type="predicted"/>
<evidence type="ECO:0000259" key="2">
    <source>
        <dbReference type="PROSITE" id="PS50181"/>
    </source>
</evidence>
<dbReference type="InterPro" id="IPR015943">
    <property type="entry name" value="WD40/YVTN_repeat-like_dom_sf"/>
</dbReference>
<dbReference type="PROSITE" id="PS50181">
    <property type="entry name" value="FBOX"/>
    <property type="match status" value="1"/>
</dbReference>
<evidence type="ECO:0000256" key="1">
    <source>
        <dbReference type="SAM" id="MobiDB-lite"/>
    </source>
</evidence>
<dbReference type="Pfam" id="PF12937">
    <property type="entry name" value="F-box-like"/>
    <property type="match status" value="1"/>
</dbReference>
<dbReference type="SUPFAM" id="SSF81383">
    <property type="entry name" value="F-box domain"/>
    <property type="match status" value="1"/>
</dbReference>
<dbReference type="InterPro" id="IPR001810">
    <property type="entry name" value="F-box_dom"/>
</dbReference>
<feature type="compositionally biased region" description="Basic and acidic residues" evidence="1">
    <location>
        <begin position="544"/>
        <end position="560"/>
    </location>
</feature>
<dbReference type="Gene3D" id="1.20.1280.50">
    <property type="match status" value="1"/>
</dbReference>
<dbReference type="InterPro" id="IPR036322">
    <property type="entry name" value="WD40_repeat_dom_sf"/>
</dbReference>
<sequence>MSADGSPHSALLALPAEILINILSHLDEKDLYVLQEVCSRLRRLVNDEELWKNLFISQIHTNHFPSFAQTPKYSIEYVDRQQGLRQWGHNRAVKTKYVIAPSPRFQVQIESMLFDYPRCACYNDGVITIVQLHQRRKKDRLVYIPCTTPQGCSTMHFNINSAVFGRFDGRVFGKLLSNKSYLTPVTEFNARHTHCVTAIAASSSQDFSEDWCVSGSANGELMWWCETKLVRNLRVSSRPIQRLALYKNWTIALDDDKIYVIQAMDEVHSLALPRVQNDTGAQVPLNVQFLNVDFGAKWLVMADIKSLFVVAFDPEHNFGHTRSLQIKEGISNVVADEATCRREQNSNFAGGDGCFIAVLTTDNSVKVINIRSPGNILKVNTHLHFDKEVRTCQVTNLVVVCALAGSLQIFDAASGELVKVVQKTDKDPQFLGLSQGRMVVASRNVIQYLQYVPEDSINKKRTGSSSKGQNIKWEKEVSLGMDIYDKEEQIRHETAERNRKLLEDYGGDMSEEELHLRIALMESESAEQTAHHGQEDNDEEDEELMRALEESRRQHEHEELLNSFADDDDDDFRDALGRSLATERRRHSRARLRYNTPESRLHEDTNTHTNNDGQQRSGEHHQQQQQQQQQQTDDEEALQLAIALSLSELS</sequence>
<feature type="domain" description="F-box" evidence="2">
    <location>
        <begin position="8"/>
        <end position="54"/>
    </location>
</feature>
<dbReference type="EMBL" id="BDGX01000052">
    <property type="protein sequence ID" value="GAV56086.1"/>
    <property type="molecule type" value="Genomic_DNA"/>
</dbReference>
<dbReference type="PANTHER" id="PTHR14381:SF1">
    <property type="entry name" value="F-BOX_WD REPEAT-CONTAINING PROTEIN 4"/>
    <property type="match status" value="1"/>
</dbReference>
<comment type="caution">
    <text evidence="3">The sequence shown here is derived from an EMBL/GenBank/DDBJ whole genome shotgun (WGS) entry which is preliminary data.</text>
</comment>
<dbReference type="GO" id="GO:0031146">
    <property type="term" value="P:SCF-dependent proteasomal ubiquitin-dependent protein catabolic process"/>
    <property type="evidence" value="ECO:0007669"/>
    <property type="project" value="TreeGrafter"/>
</dbReference>
<name>A0A1Q3AK00_ZYGRO</name>
<organism evidence="3 4">
    <name type="scientific">Zygosaccharomyces rouxii</name>
    <dbReference type="NCBI Taxonomy" id="4956"/>
    <lineage>
        <taxon>Eukaryota</taxon>
        <taxon>Fungi</taxon>
        <taxon>Dikarya</taxon>
        <taxon>Ascomycota</taxon>
        <taxon>Saccharomycotina</taxon>
        <taxon>Saccharomycetes</taxon>
        <taxon>Saccharomycetales</taxon>
        <taxon>Saccharomycetaceae</taxon>
        <taxon>Zygosaccharomyces</taxon>
    </lineage>
</organism>
<dbReference type="SUPFAM" id="SSF50978">
    <property type="entry name" value="WD40 repeat-like"/>
    <property type="match status" value="1"/>
</dbReference>
<reference evidence="3 4" key="1">
    <citation type="submission" date="2016-08" db="EMBL/GenBank/DDBJ databases">
        <title>Draft genome sequence of allopolyploid Zygosaccharomyces rouxii.</title>
        <authorList>
            <person name="Watanabe J."/>
            <person name="Uehara K."/>
            <person name="Mogi Y."/>
            <person name="Tsukioka Y."/>
        </authorList>
    </citation>
    <scope>NUCLEOTIDE SEQUENCE [LARGE SCALE GENOMIC DNA]</scope>
    <source>
        <strain evidence="3 4">NBRC 110957</strain>
    </source>
</reference>
<feature type="compositionally biased region" description="Polar residues" evidence="1">
    <location>
        <begin position="607"/>
        <end position="616"/>
    </location>
</feature>
<dbReference type="OrthoDB" id="2095648at2759"/>